<accession>A0A249PAG5</accession>
<proteinExistence type="predicted"/>
<organism evidence="1 2">
    <name type="scientific">Sinorhizobium sojae CCBAU 05684</name>
    <dbReference type="NCBI Taxonomy" id="716928"/>
    <lineage>
        <taxon>Bacteria</taxon>
        <taxon>Pseudomonadati</taxon>
        <taxon>Pseudomonadota</taxon>
        <taxon>Alphaproteobacteria</taxon>
        <taxon>Hyphomicrobiales</taxon>
        <taxon>Rhizobiaceae</taxon>
        <taxon>Sinorhizobium/Ensifer group</taxon>
        <taxon>Sinorhizobium</taxon>
    </lineage>
</organism>
<reference evidence="1 2" key="1">
    <citation type="submission" date="2017-08" db="EMBL/GenBank/DDBJ databases">
        <title>Multipartite genome sequences of Sinorhizobium species nodulating soybeans.</title>
        <authorList>
            <person name="Tian C.F."/>
        </authorList>
    </citation>
    <scope>NUCLEOTIDE SEQUENCE [LARGE SCALE GENOMIC DNA]</scope>
    <source>
        <strain evidence="1 2">CCBAU 05684</strain>
    </source>
</reference>
<evidence type="ECO:0000313" key="2">
    <source>
        <dbReference type="Proteomes" id="UP000217211"/>
    </source>
</evidence>
<gene>
    <name evidence="1" type="ORF">SJ05684_c14830</name>
</gene>
<name>A0A249PAG5_9HYPH</name>
<dbReference type="AlphaFoldDB" id="A0A249PAG5"/>
<evidence type="ECO:0000313" key="1">
    <source>
        <dbReference type="EMBL" id="ASY62930.1"/>
    </source>
</evidence>
<sequence>MFREDLAAIQRVFDQLCLENRWSRASAPAQHYGRMLIEAYQAGTRDELLLLIAGRSFVSLDSKQRSPA</sequence>
<dbReference type="KEGG" id="esj:SJ05684_c14830"/>
<protein>
    <submittedName>
        <fullName evidence="1">Uncharacterized protein</fullName>
    </submittedName>
</protein>
<dbReference type="EMBL" id="CP023067">
    <property type="protein sequence ID" value="ASY62930.1"/>
    <property type="molecule type" value="Genomic_DNA"/>
</dbReference>
<dbReference type="Proteomes" id="UP000217211">
    <property type="component" value="Chromosome"/>
</dbReference>
<keyword evidence="2" id="KW-1185">Reference proteome</keyword>